<comment type="caution">
    <text evidence="2">The sequence shown here is derived from an EMBL/GenBank/DDBJ whole genome shotgun (WGS) entry which is preliminary data.</text>
</comment>
<reference evidence="2" key="1">
    <citation type="journal article" date="2015" name="Nature">
        <title>Complex archaea that bridge the gap between prokaryotes and eukaryotes.</title>
        <authorList>
            <person name="Spang A."/>
            <person name="Saw J.H."/>
            <person name="Jorgensen S.L."/>
            <person name="Zaremba-Niedzwiedzka K."/>
            <person name="Martijn J."/>
            <person name="Lind A.E."/>
            <person name="van Eijk R."/>
            <person name="Schleper C."/>
            <person name="Guy L."/>
            <person name="Ettema T.J."/>
        </authorList>
    </citation>
    <scope>NUCLEOTIDE SEQUENCE</scope>
</reference>
<organism evidence="2">
    <name type="scientific">marine sediment metagenome</name>
    <dbReference type="NCBI Taxonomy" id="412755"/>
    <lineage>
        <taxon>unclassified sequences</taxon>
        <taxon>metagenomes</taxon>
        <taxon>ecological metagenomes</taxon>
    </lineage>
</organism>
<name>A0A0F9BI33_9ZZZZ</name>
<evidence type="ECO:0000256" key="1">
    <source>
        <dbReference type="SAM" id="Phobius"/>
    </source>
</evidence>
<feature type="transmembrane region" description="Helical" evidence="1">
    <location>
        <begin position="12"/>
        <end position="31"/>
    </location>
</feature>
<gene>
    <name evidence="2" type="ORF">LCGC14_2525160</name>
</gene>
<proteinExistence type="predicted"/>
<dbReference type="EMBL" id="LAZR01040834">
    <property type="protein sequence ID" value="KKL13497.1"/>
    <property type="molecule type" value="Genomic_DNA"/>
</dbReference>
<keyword evidence="1" id="KW-0812">Transmembrane</keyword>
<sequence length="47" mass="4961">MIGIGTKTPYGTVVGIWPLVAGWILLEVAYAPCKTIMVRVQPSGSVS</sequence>
<evidence type="ECO:0000313" key="2">
    <source>
        <dbReference type="EMBL" id="KKL13497.1"/>
    </source>
</evidence>
<keyword evidence="1" id="KW-0472">Membrane</keyword>
<keyword evidence="1" id="KW-1133">Transmembrane helix</keyword>
<accession>A0A0F9BI33</accession>
<protein>
    <submittedName>
        <fullName evidence="2">Uncharacterized protein</fullName>
    </submittedName>
</protein>
<dbReference type="AlphaFoldDB" id="A0A0F9BI33"/>